<sequence length="219" mass="24524">MLVYGVTEQLATKYSRTKFIEFSAGTGGATNAILECIRPAVGSYDYTDISSAFFEHSANHSQLHTHNMVHWKRSGETRKLLKPGGCLVVIEIIRNYVKRHGLVVVENNEIYHGPSLAFELWNKILKEPDYESSSPMPDPTKQIARSANSLDAKLNTSNTSSVVLGGKCHSVQFLKETKVCDLLSSDFSDIAHVNDLRILLILHDRICIFIPTELEDDLF</sequence>
<dbReference type="Proteomes" id="UP000613401">
    <property type="component" value="Unassembled WGS sequence"/>
</dbReference>
<reference evidence="1" key="1">
    <citation type="journal article" date="2020" name="Phytopathology">
        <title>Genome sequence and comparative analysis of Colletotrichum gloeosporioides isolated from Liriodendron leaves.</title>
        <authorList>
            <person name="Fu F.F."/>
            <person name="Hao Z."/>
            <person name="Wang P."/>
            <person name="Lu Y."/>
            <person name="Xue L.J."/>
            <person name="Wei G."/>
            <person name="Tian Y."/>
            <person name="Baishi H."/>
            <person name="Xu H."/>
            <person name="Shi J."/>
            <person name="Cheng T."/>
            <person name="Wang G."/>
            <person name="Yi Y."/>
            <person name="Chen J."/>
        </authorList>
    </citation>
    <scope>NUCLEOTIDE SEQUENCE</scope>
    <source>
        <strain evidence="1">Lc1</strain>
    </source>
</reference>
<dbReference type="Gene3D" id="3.40.50.150">
    <property type="entry name" value="Vaccinia Virus protein VP39"/>
    <property type="match status" value="1"/>
</dbReference>
<dbReference type="SUPFAM" id="SSF53335">
    <property type="entry name" value="S-adenosyl-L-methionine-dependent methyltransferases"/>
    <property type="match status" value="1"/>
</dbReference>
<dbReference type="RefSeq" id="XP_045264996.1">
    <property type="nucleotide sequence ID" value="XM_045415182.1"/>
</dbReference>
<gene>
    <name evidence="1" type="ORF">GCG54_00015395</name>
</gene>
<evidence type="ECO:0000313" key="1">
    <source>
        <dbReference type="EMBL" id="KAF3805837.1"/>
    </source>
</evidence>
<dbReference type="GeneID" id="69022498"/>
<dbReference type="InterPro" id="IPR029063">
    <property type="entry name" value="SAM-dependent_MTases_sf"/>
</dbReference>
<proteinExistence type="predicted"/>
<comment type="caution">
    <text evidence="1">The sequence shown here is derived from an EMBL/GenBank/DDBJ whole genome shotgun (WGS) entry which is preliminary data.</text>
</comment>
<dbReference type="EMBL" id="WVTB01000039">
    <property type="protein sequence ID" value="KAF3805837.1"/>
    <property type="molecule type" value="Genomic_DNA"/>
</dbReference>
<dbReference type="AlphaFoldDB" id="A0A8H4CL89"/>
<organism evidence="1 2">
    <name type="scientific">Colletotrichum gloeosporioides</name>
    <name type="common">Anthracnose fungus</name>
    <name type="synonym">Glomerella cingulata</name>
    <dbReference type="NCBI Taxonomy" id="474922"/>
    <lineage>
        <taxon>Eukaryota</taxon>
        <taxon>Fungi</taxon>
        <taxon>Dikarya</taxon>
        <taxon>Ascomycota</taxon>
        <taxon>Pezizomycotina</taxon>
        <taxon>Sordariomycetes</taxon>
        <taxon>Hypocreomycetidae</taxon>
        <taxon>Glomerellales</taxon>
        <taxon>Glomerellaceae</taxon>
        <taxon>Colletotrichum</taxon>
        <taxon>Colletotrichum gloeosporioides species complex</taxon>
    </lineage>
</organism>
<protein>
    <submittedName>
        <fullName evidence="1">Fusarin C synthetase</fullName>
    </submittedName>
</protein>
<keyword evidence="2" id="KW-1185">Reference proteome</keyword>
<evidence type="ECO:0000313" key="2">
    <source>
        <dbReference type="Proteomes" id="UP000613401"/>
    </source>
</evidence>
<accession>A0A8H4CL89</accession>
<reference evidence="1" key="2">
    <citation type="submission" date="2020-03" db="EMBL/GenBank/DDBJ databases">
        <authorList>
            <person name="Fu F.-F."/>
            <person name="Chen J."/>
        </authorList>
    </citation>
    <scope>NUCLEOTIDE SEQUENCE</scope>
    <source>
        <strain evidence="1">Lc1</strain>
    </source>
</reference>
<name>A0A8H4CL89_COLGL</name>